<keyword evidence="2" id="KW-1185">Reference proteome</keyword>
<protein>
    <submittedName>
        <fullName evidence="1">Plasmid encoded RepA protein</fullName>
    </submittedName>
</protein>
<evidence type="ECO:0000313" key="1">
    <source>
        <dbReference type="EMBL" id="GGI15274.1"/>
    </source>
</evidence>
<reference evidence="1" key="1">
    <citation type="journal article" date="2014" name="Int. J. Syst. Evol. Microbiol.">
        <title>Complete genome sequence of Corynebacterium casei LMG S-19264T (=DSM 44701T), isolated from a smear-ripened cheese.</title>
        <authorList>
            <consortium name="US DOE Joint Genome Institute (JGI-PGF)"/>
            <person name="Walter F."/>
            <person name="Albersmeier A."/>
            <person name="Kalinowski J."/>
            <person name="Ruckert C."/>
        </authorList>
    </citation>
    <scope>NUCLEOTIDE SEQUENCE</scope>
    <source>
        <strain evidence="1">CCM 8606</strain>
    </source>
</reference>
<dbReference type="Proteomes" id="UP000619536">
    <property type="component" value="Unassembled WGS sequence"/>
</dbReference>
<name>A0A8J3EZT7_9BIFI</name>
<dbReference type="AlphaFoldDB" id="A0A8J3EZT7"/>
<proteinExistence type="predicted"/>
<accession>A0A8J3EZT7</accession>
<dbReference type="Pfam" id="PF04796">
    <property type="entry name" value="RepA_C"/>
    <property type="match status" value="1"/>
</dbReference>
<organism evidence="1 2">
    <name type="scientific">Galliscardovia ingluviei</name>
    <dbReference type="NCBI Taxonomy" id="1769422"/>
    <lineage>
        <taxon>Bacteria</taxon>
        <taxon>Bacillati</taxon>
        <taxon>Actinomycetota</taxon>
        <taxon>Actinomycetes</taxon>
        <taxon>Bifidobacteriales</taxon>
        <taxon>Bifidobacteriaceae</taxon>
        <taxon>Galliscardovia</taxon>
    </lineage>
</organism>
<dbReference type="EMBL" id="BMDH01000006">
    <property type="protein sequence ID" value="GGI15274.1"/>
    <property type="molecule type" value="Genomic_DNA"/>
</dbReference>
<sequence>MVACTLERMVDVLDENFEGAYPQRNSAEEKALQQAYKVSDILNREPSRKEIWYGHTLLTSALFPATEPKNDPDYVMKTNGSYEYMLEAGVDSVSKERKFPFGKYPRLVMAWMSKQIRAAGDKETAFVVPSKHMIIIHSVNRLCDEIGLGHGGRTVEQMRVQLRRLLAARISIHKINRVGDKVMSDTLYLPLIEAVRDFEDAADGSLAFVLSEQVWERLARDSAPFDTRAAVVLLNGRSVLAYDVYVWLTASMHGLRYPITVSWDWLYERFGENITVKRKFKYKFKQTLEKVSLVYPLAHWEVISEGVVLYPSPTSVSAKRVRQVLES</sequence>
<evidence type="ECO:0000313" key="2">
    <source>
        <dbReference type="Proteomes" id="UP000619536"/>
    </source>
</evidence>
<reference evidence="1" key="2">
    <citation type="submission" date="2020-09" db="EMBL/GenBank/DDBJ databases">
        <authorList>
            <person name="Sun Q."/>
            <person name="Sedlacek I."/>
        </authorList>
    </citation>
    <scope>NUCLEOTIDE SEQUENCE</scope>
    <source>
        <strain evidence="1">CCM 8606</strain>
    </source>
</reference>
<dbReference type="InterPro" id="IPR006881">
    <property type="entry name" value="RepA_C"/>
</dbReference>
<comment type="caution">
    <text evidence="1">The sequence shown here is derived from an EMBL/GenBank/DDBJ whole genome shotgun (WGS) entry which is preliminary data.</text>
</comment>
<gene>
    <name evidence="1" type="ORF">GCM10007377_15080</name>
</gene>